<keyword evidence="4" id="KW-0479">Metal-binding</keyword>
<keyword evidence="8" id="KW-0546">Nucleotide metabolism</keyword>
<organism evidence="17">
    <name type="scientific">marine metagenome</name>
    <dbReference type="NCBI Taxonomy" id="408172"/>
    <lineage>
        <taxon>unclassified sequences</taxon>
        <taxon>metagenomes</taxon>
        <taxon>ecological metagenomes</taxon>
    </lineage>
</organism>
<dbReference type="AlphaFoldDB" id="A0A382BJP1"/>
<evidence type="ECO:0000256" key="6">
    <source>
        <dbReference type="ARBA" id="ARBA00022801"/>
    </source>
</evidence>
<keyword evidence="7" id="KW-0460">Magnesium</keyword>
<dbReference type="InterPro" id="IPR020922">
    <property type="entry name" value="dITP/XTP_pyrophosphatase"/>
</dbReference>
<evidence type="ECO:0000256" key="14">
    <source>
        <dbReference type="ARBA" id="ARBA00078805"/>
    </source>
</evidence>
<evidence type="ECO:0000256" key="13">
    <source>
        <dbReference type="ARBA" id="ARBA00075987"/>
    </source>
</evidence>
<dbReference type="GO" id="GO:0005829">
    <property type="term" value="C:cytosol"/>
    <property type="evidence" value="ECO:0007669"/>
    <property type="project" value="TreeGrafter"/>
</dbReference>
<dbReference type="PANTHER" id="PTHR11067:SF9">
    <property type="entry name" value="INOSINE TRIPHOSPHATE PYROPHOSPHATASE"/>
    <property type="match status" value="1"/>
</dbReference>
<dbReference type="EMBL" id="UINC01030150">
    <property type="protein sequence ID" value="SVB14066.1"/>
    <property type="molecule type" value="Genomic_DNA"/>
</dbReference>
<keyword evidence="5" id="KW-0547">Nucleotide-binding</keyword>
<evidence type="ECO:0000256" key="2">
    <source>
        <dbReference type="ARBA" id="ARBA00008023"/>
    </source>
</evidence>
<comment type="subunit">
    <text evidence="3">Homodimer.</text>
</comment>
<evidence type="ECO:0000256" key="12">
    <source>
        <dbReference type="ARBA" id="ARBA00071289"/>
    </source>
</evidence>
<comment type="catalytic activity">
    <reaction evidence="10">
        <text>XTP + H2O = XMP + diphosphate + H(+)</text>
        <dbReference type="Rhea" id="RHEA:28610"/>
        <dbReference type="ChEBI" id="CHEBI:15377"/>
        <dbReference type="ChEBI" id="CHEBI:15378"/>
        <dbReference type="ChEBI" id="CHEBI:33019"/>
        <dbReference type="ChEBI" id="CHEBI:57464"/>
        <dbReference type="ChEBI" id="CHEBI:61314"/>
        <dbReference type="EC" id="3.6.1.66"/>
    </reaction>
</comment>
<keyword evidence="6" id="KW-0378">Hydrolase</keyword>
<dbReference type="SUPFAM" id="SSF52972">
    <property type="entry name" value="ITPase-like"/>
    <property type="match status" value="1"/>
</dbReference>
<evidence type="ECO:0000256" key="16">
    <source>
        <dbReference type="ARBA" id="ARBA00083635"/>
    </source>
</evidence>
<evidence type="ECO:0000256" key="5">
    <source>
        <dbReference type="ARBA" id="ARBA00022741"/>
    </source>
</evidence>
<accession>A0A382BJP1</accession>
<evidence type="ECO:0000256" key="9">
    <source>
        <dbReference type="ARBA" id="ARBA00051875"/>
    </source>
</evidence>
<evidence type="ECO:0000256" key="4">
    <source>
        <dbReference type="ARBA" id="ARBA00022723"/>
    </source>
</evidence>
<protein>
    <recommendedName>
        <fullName evidence="12">dITP/XTP pyrophosphatase</fullName>
        <ecNumber evidence="11">3.6.1.66</ecNumber>
    </recommendedName>
    <alternativeName>
        <fullName evidence="13">Non-canonical purine NTP pyrophosphatase</fullName>
    </alternativeName>
    <alternativeName>
        <fullName evidence="14">Non-standard purine NTP pyrophosphatase</fullName>
    </alternativeName>
    <alternativeName>
        <fullName evidence="16">Nucleoside-triphosphate diphosphatase</fullName>
    </alternativeName>
    <alternativeName>
        <fullName evidence="15">Nucleoside-triphosphate pyrophosphatase</fullName>
    </alternativeName>
</protein>
<dbReference type="GO" id="GO:0036220">
    <property type="term" value="F:ITP diphosphatase activity"/>
    <property type="evidence" value="ECO:0007669"/>
    <property type="project" value="UniProtKB-EC"/>
</dbReference>
<dbReference type="InterPro" id="IPR029001">
    <property type="entry name" value="ITPase-like_fam"/>
</dbReference>
<dbReference type="GO" id="GO:0035870">
    <property type="term" value="F:dITP diphosphatase activity"/>
    <property type="evidence" value="ECO:0007669"/>
    <property type="project" value="UniProtKB-ARBA"/>
</dbReference>
<dbReference type="NCBIfam" id="TIGR00042">
    <property type="entry name" value="RdgB/HAM1 family non-canonical purine NTP pyrophosphatase"/>
    <property type="match status" value="1"/>
</dbReference>
<dbReference type="PANTHER" id="PTHR11067">
    <property type="entry name" value="INOSINE TRIPHOSPHATE PYROPHOSPHATASE/HAM1 PROTEIN"/>
    <property type="match status" value="1"/>
</dbReference>
<proteinExistence type="inferred from homology"/>
<dbReference type="FunFam" id="3.90.950.10:FF:000001">
    <property type="entry name" value="dITP/XTP pyrophosphatase"/>
    <property type="match status" value="1"/>
</dbReference>
<evidence type="ECO:0000256" key="15">
    <source>
        <dbReference type="ARBA" id="ARBA00083186"/>
    </source>
</evidence>
<evidence type="ECO:0000256" key="10">
    <source>
        <dbReference type="ARBA" id="ARBA00052017"/>
    </source>
</evidence>
<comment type="similarity">
    <text evidence="2">Belongs to the HAM1 NTPase family.</text>
</comment>
<dbReference type="GO" id="GO:0036222">
    <property type="term" value="F:XTP diphosphatase activity"/>
    <property type="evidence" value="ECO:0007669"/>
    <property type="project" value="UniProtKB-ARBA"/>
</dbReference>
<dbReference type="InterPro" id="IPR002637">
    <property type="entry name" value="RdgB/HAM1"/>
</dbReference>
<comment type="catalytic activity">
    <reaction evidence="9">
        <text>dITP + H2O = dIMP + diphosphate + H(+)</text>
        <dbReference type="Rhea" id="RHEA:28342"/>
        <dbReference type="ChEBI" id="CHEBI:15377"/>
        <dbReference type="ChEBI" id="CHEBI:15378"/>
        <dbReference type="ChEBI" id="CHEBI:33019"/>
        <dbReference type="ChEBI" id="CHEBI:61194"/>
        <dbReference type="ChEBI" id="CHEBI:61382"/>
        <dbReference type="EC" id="3.6.1.66"/>
    </reaction>
</comment>
<dbReference type="Gene3D" id="3.90.950.10">
    <property type="match status" value="1"/>
</dbReference>
<evidence type="ECO:0000256" key="8">
    <source>
        <dbReference type="ARBA" id="ARBA00023080"/>
    </source>
</evidence>
<sequence>MPSLLIASHNTHKMAEMATILGEDFDVQSLARHNGAPEVEENGDTFTANAVKKAVETAAWLSSQALGQALPDFVLADDSGLAVDALGGSPGVHSARFAGDNGNSTDEANNAKLLRALAGVTGDDRGAQFQCVLALAALGQASEVRTFDGICRGRIAQAESGQAGFGYDPLFIPDGHDLSFAELGPLVKNAISHRASALGKLAEYLGRG</sequence>
<evidence type="ECO:0000313" key="17">
    <source>
        <dbReference type="EMBL" id="SVB14066.1"/>
    </source>
</evidence>
<dbReference type="GO" id="GO:0009117">
    <property type="term" value="P:nucleotide metabolic process"/>
    <property type="evidence" value="ECO:0007669"/>
    <property type="project" value="UniProtKB-KW"/>
</dbReference>
<dbReference type="HAMAP" id="MF_01405">
    <property type="entry name" value="Non_canon_purine_NTPase"/>
    <property type="match status" value="1"/>
</dbReference>
<dbReference type="GO" id="GO:0009146">
    <property type="term" value="P:purine nucleoside triphosphate catabolic process"/>
    <property type="evidence" value="ECO:0007669"/>
    <property type="project" value="UniProtKB-ARBA"/>
</dbReference>
<evidence type="ECO:0000256" key="1">
    <source>
        <dbReference type="ARBA" id="ARBA00001946"/>
    </source>
</evidence>
<comment type="cofactor">
    <cofactor evidence="1">
        <name>Mg(2+)</name>
        <dbReference type="ChEBI" id="CHEBI:18420"/>
    </cofactor>
</comment>
<evidence type="ECO:0000256" key="11">
    <source>
        <dbReference type="ARBA" id="ARBA00066468"/>
    </source>
</evidence>
<dbReference type="GO" id="GO:0000166">
    <property type="term" value="F:nucleotide binding"/>
    <property type="evidence" value="ECO:0007669"/>
    <property type="project" value="UniProtKB-KW"/>
</dbReference>
<dbReference type="EC" id="3.6.1.66" evidence="11"/>
<evidence type="ECO:0000256" key="3">
    <source>
        <dbReference type="ARBA" id="ARBA00011738"/>
    </source>
</evidence>
<evidence type="ECO:0000256" key="7">
    <source>
        <dbReference type="ARBA" id="ARBA00022842"/>
    </source>
</evidence>
<dbReference type="GO" id="GO:0046872">
    <property type="term" value="F:metal ion binding"/>
    <property type="evidence" value="ECO:0007669"/>
    <property type="project" value="UniProtKB-KW"/>
</dbReference>
<name>A0A382BJP1_9ZZZZ</name>
<dbReference type="CDD" id="cd00515">
    <property type="entry name" value="HAM1"/>
    <property type="match status" value="1"/>
</dbReference>
<gene>
    <name evidence="17" type="ORF">METZ01_LOCUS166920</name>
</gene>
<dbReference type="GO" id="GO:0017111">
    <property type="term" value="F:ribonucleoside triphosphate phosphatase activity"/>
    <property type="evidence" value="ECO:0007669"/>
    <property type="project" value="InterPro"/>
</dbReference>
<reference evidence="17" key="1">
    <citation type="submission" date="2018-05" db="EMBL/GenBank/DDBJ databases">
        <authorList>
            <person name="Lanie J.A."/>
            <person name="Ng W.-L."/>
            <person name="Kazmierczak K.M."/>
            <person name="Andrzejewski T.M."/>
            <person name="Davidsen T.M."/>
            <person name="Wayne K.J."/>
            <person name="Tettelin H."/>
            <person name="Glass J.I."/>
            <person name="Rusch D."/>
            <person name="Podicherti R."/>
            <person name="Tsui H.-C.T."/>
            <person name="Winkler M.E."/>
        </authorList>
    </citation>
    <scope>NUCLEOTIDE SEQUENCE</scope>
</reference>
<dbReference type="Pfam" id="PF01725">
    <property type="entry name" value="Ham1p_like"/>
    <property type="match status" value="1"/>
</dbReference>